<organism evidence="1 2">
    <name type="scientific">Segatella copri DSM 18205</name>
    <dbReference type="NCBI Taxonomy" id="537011"/>
    <lineage>
        <taxon>Bacteria</taxon>
        <taxon>Pseudomonadati</taxon>
        <taxon>Bacteroidota</taxon>
        <taxon>Bacteroidia</taxon>
        <taxon>Bacteroidales</taxon>
        <taxon>Prevotellaceae</taxon>
        <taxon>Segatella</taxon>
    </lineage>
</organism>
<accession>D1P9B2</accession>
<keyword evidence="2" id="KW-1185">Reference proteome</keyword>
<sequence>MLFKQTGCAIRLISSRDWQENSHFIMNMAKLRKEQSDLRLPRVSICL</sequence>
<evidence type="ECO:0000313" key="2">
    <source>
        <dbReference type="Proteomes" id="UP000004477"/>
    </source>
</evidence>
<gene>
    <name evidence="1" type="ORF">PREVCOP_03802</name>
</gene>
<reference evidence="1" key="1">
    <citation type="submission" date="2009-11" db="EMBL/GenBank/DDBJ databases">
        <authorList>
            <person name="Weinstock G."/>
            <person name="Sodergren E."/>
            <person name="Clifton S."/>
            <person name="Fulton L."/>
            <person name="Fulton B."/>
            <person name="Courtney L."/>
            <person name="Fronick C."/>
            <person name="Harrison M."/>
            <person name="Strong C."/>
            <person name="Farmer C."/>
            <person name="Delahaunty K."/>
            <person name="Markovic C."/>
            <person name="Hall O."/>
            <person name="Minx P."/>
            <person name="Tomlinson C."/>
            <person name="Mitreva M."/>
            <person name="Nelson J."/>
            <person name="Hou S."/>
            <person name="Wollam A."/>
            <person name="Pepin K.H."/>
            <person name="Johnson M."/>
            <person name="Bhonagiri V."/>
            <person name="Nash W.E."/>
            <person name="Warren W."/>
            <person name="Chinwalla A."/>
            <person name="Mardis E.R."/>
            <person name="Wilson R.K."/>
        </authorList>
    </citation>
    <scope>NUCLEOTIDE SEQUENCE [LARGE SCALE GENOMIC DNA]</scope>
    <source>
        <strain evidence="1">DSM 18205</strain>
    </source>
</reference>
<proteinExistence type="predicted"/>
<evidence type="ECO:0000313" key="1">
    <source>
        <dbReference type="EMBL" id="EFB36755.1"/>
    </source>
</evidence>
<dbReference type="STRING" id="537011.PREVCOP_03802"/>
<name>D1P9B2_9BACT</name>
<dbReference type="PaxDb" id="537011-PREVCOP_03802"/>
<dbReference type="AlphaFoldDB" id="D1P9B2"/>
<dbReference type="HOGENOM" id="CLU_3171560_0_0_10"/>
<dbReference type="EMBL" id="ACBX02000004">
    <property type="protein sequence ID" value="EFB36755.1"/>
    <property type="molecule type" value="Genomic_DNA"/>
</dbReference>
<comment type="caution">
    <text evidence="1">The sequence shown here is derived from an EMBL/GenBank/DDBJ whole genome shotgun (WGS) entry which is preliminary data.</text>
</comment>
<protein>
    <submittedName>
        <fullName evidence="1">Uncharacterized protein</fullName>
    </submittedName>
</protein>
<dbReference type="Proteomes" id="UP000004477">
    <property type="component" value="Unassembled WGS sequence"/>
</dbReference>